<proteinExistence type="predicted"/>
<evidence type="ECO:0000256" key="2">
    <source>
        <dbReference type="ARBA" id="ARBA00023125"/>
    </source>
</evidence>
<sequence length="262" mass="28924">MELQPPAARFQQIARHLADRIAAGEYSPGARLPSESEMMARWGVSKNTVRYALQELRNMGLAESQQGKGTFVLAAPAPAATIARQITRSGRHHMEQGYTEAGEPTVQRTVIEGASAGFLGRDPNDEDEALRVDRVLVDHTGHRALHRVTLPMDLSSTAPEVINSPNRPMTDLYDDLKEAGHDLAWTEYVTARPALPDERLALMVGDTSPTVLITYRVTHSDERPLMVEELRASAARTRLAYPLTATRPKAKRPRKVADTDAE</sequence>
<feature type="domain" description="HTH gntR-type" evidence="4">
    <location>
        <begin position="7"/>
        <end position="75"/>
    </location>
</feature>
<evidence type="ECO:0000259" key="4">
    <source>
        <dbReference type="PROSITE" id="PS50949"/>
    </source>
</evidence>
<gene>
    <name evidence="5" type="ORF">P2L57_06340</name>
</gene>
<dbReference type="InterPro" id="IPR028978">
    <property type="entry name" value="Chorismate_lyase_/UTRA_dom_sf"/>
</dbReference>
<name>A0ABT5YUS3_9ACTN</name>
<reference evidence="5 6" key="1">
    <citation type="submission" date="2023-03" db="EMBL/GenBank/DDBJ databases">
        <title>Draft genome sequence of type strain Streptomyces ferralitis JCM 14344.</title>
        <authorList>
            <person name="Klaysubun C."/>
            <person name="Duangmal K."/>
        </authorList>
    </citation>
    <scope>NUCLEOTIDE SEQUENCE [LARGE SCALE GENOMIC DNA]</scope>
    <source>
        <strain evidence="5 6">JCM 14344</strain>
    </source>
</reference>
<dbReference type="InterPro" id="IPR050679">
    <property type="entry name" value="Bact_HTH_transcr_reg"/>
</dbReference>
<evidence type="ECO:0000313" key="5">
    <source>
        <dbReference type="EMBL" id="MDF2255357.1"/>
    </source>
</evidence>
<dbReference type="SUPFAM" id="SSF64288">
    <property type="entry name" value="Chorismate lyase-like"/>
    <property type="match status" value="1"/>
</dbReference>
<dbReference type="InterPro" id="IPR036390">
    <property type="entry name" value="WH_DNA-bd_sf"/>
</dbReference>
<keyword evidence="3" id="KW-0804">Transcription</keyword>
<dbReference type="SMART" id="SM00345">
    <property type="entry name" value="HTH_GNTR"/>
    <property type="match status" value="1"/>
</dbReference>
<dbReference type="InterPro" id="IPR000524">
    <property type="entry name" value="Tscrpt_reg_HTH_GntR"/>
</dbReference>
<dbReference type="CDD" id="cd07377">
    <property type="entry name" value="WHTH_GntR"/>
    <property type="match status" value="1"/>
</dbReference>
<dbReference type="PANTHER" id="PTHR44846">
    <property type="entry name" value="MANNOSYL-D-GLYCERATE TRANSPORT/METABOLISM SYSTEM REPRESSOR MNGR-RELATED"/>
    <property type="match status" value="1"/>
</dbReference>
<evidence type="ECO:0000256" key="3">
    <source>
        <dbReference type="ARBA" id="ARBA00023163"/>
    </source>
</evidence>
<dbReference type="Gene3D" id="1.10.10.10">
    <property type="entry name" value="Winged helix-like DNA-binding domain superfamily/Winged helix DNA-binding domain"/>
    <property type="match status" value="1"/>
</dbReference>
<keyword evidence="2" id="KW-0238">DNA-binding</keyword>
<dbReference type="Pfam" id="PF00392">
    <property type="entry name" value="GntR"/>
    <property type="match status" value="1"/>
</dbReference>
<evidence type="ECO:0000313" key="6">
    <source>
        <dbReference type="Proteomes" id="UP001220022"/>
    </source>
</evidence>
<comment type="caution">
    <text evidence="5">The sequence shown here is derived from an EMBL/GenBank/DDBJ whole genome shotgun (WGS) entry which is preliminary data.</text>
</comment>
<evidence type="ECO:0000256" key="1">
    <source>
        <dbReference type="ARBA" id="ARBA00023015"/>
    </source>
</evidence>
<dbReference type="InterPro" id="IPR036388">
    <property type="entry name" value="WH-like_DNA-bd_sf"/>
</dbReference>
<protein>
    <submittedName>
        <fullName evidence="5">GntR family transcriptional regulator</fullName>
    </submittedName>
</protein>
<dbReference type="Gene3D" id="3.40.1410.10">
    <property type="entry name" value="Chorismate lyase-like"/>
    <property type="match status" value="1"/>
</dbReference>
<accession>A0ABT5YUS3</accession>
<dbReference type="PANTHER" id="PTHR44846:SF17">
    <property type="entry name" value="GNTR-FAMILY TRANSCRIPTIONAL REGULATOR"/>
    <property type="match status" value="1"/>
</dbReference>
<dbReference type="Proteomes" id="UP001220022">
    <property type="component" value="Unassembled WGS sequence"/>
</dbReference>
<keyword evidence="6" id="KW-1185">Reference proteome</keyword>
<organism evidence="5 6">
    <name type="scientific">Streptantibioticus ferralitis</name>
    <dbReference type="NCBI Taxonomy" id="236510"/>
    <lineage>
        <taxon>Bacteria</taxon>
        <taxon>Bacillati</taxon>
        <taxon>Actinomycetota</taxon>
        <taxon>Actinomycetes</taxon>
        <taxon>Kitasatosporales</taxon>
        <taxon>Streptomycetaceae</taxon>
        <taxon>Streptantibioticus</taxon>
    </lineage>
</organism>
<dbReference type="EMBL" id="JARHTQ010000003">
    <property type="protein sequence ID" value="MDF2255357.1"/>
    <property type="molecule type" value="Genomic_DNA"/>
</dbReference>
<keyword evidence="1" id="KW-0805">Transcription regulation</keyword>
<dbReference type="RefSeq" id="WP_275809624.1">
    <property type="nucleotide sequence ID" value="NZ_BAAANM010000011.1"/>
</dbReference>
<dbReference type="PROSITE" id="PS50949">
    <property type="entry name" value="HTH_GNTR"/>
    <property type="match status" value="1"/>
</dbReference>
<dbReference type="SUPFAM" id="SSF46785">
    <property type="entry name" value="Winged helix' DNA-binding domain"/>
    <property type="match status" value="1"/>
</dbReference>
<dbReference type="PRINTS" id="PR00035">
    <property type="entry name" value="HTHGNTR"/>
</dbReference>